<feature type="region of interest" description="Disordered" evidence="1">
    <location>
        <begin position="100"/>
        <end position="124"/>
    </location>
</feature>
<gene>
    <name evidence="2" type="ORF">FR698_10815</name>
</gene>
<dbReference type="Gene3D" id="3.90.280.10">
    <property type="entry name" value="PEBP-like"/>
    <property type="match status" value="1"/>
</dbReference>
<dbReference type="Pfam" id="PF01161">
    <property type="entry name" value="PBP"/>
    <property type="match status" value="1"/>
</dbReference>
<comment type="caution">
    <text evidence="2">The sequence shown here is derived from an EMBL/GenBank/DDBJ whole genome shotgun (WGS) entry which is preliminary data.</text>
</comment>
<dbReference type="NCBIfam" id="TIGR00481">
    <property type="entry name" value="YbhB/YbcL family Raf kinase inhibitor-like protein"/>
    <property type="match status" value="1"/>
</dbReference>
<protein>
    <submittedName>
        <fullName evidence="2">YbhB/YbcL family Raf kinase inhibitor-like protein</fullName>
    </submittedName>
</protein>
<keyword evidence="3" id="KW-1185">Reference proteome</keyword>
<dbReference type="Proteomes" id="UP000321201">
    <property type="component" value="Unassembled WGS sequence"/>
</dbReference>
<accession>A0A5C7EK40</accession>
<proteinExistence type="predicted"/>
<dbReference type="InterPro" id="IPR036610">
    <property type="entry name" value="PEBP-like_sf"/>
</dbReference>
<evidence type="ECO:0000313" key="3">
    <source>
        <dbReference type="Proteomes" id="UP000321201"/>
    </source>
</evidence>
<dbReference type="InterPro" id="IPR008914">
    <property type="entry name" value="PEBP"/>
</dbReference>
<sequence>MKLTSTCFSDNQRIPDENAFCAPDPTSRIKQGANRNPDLSWSDLPPGTQSLVLICHDYDVPSRPDDVNKEGRVIPPSLPRVDFFHWVLVDLKPDAAPIRKGEFSDGVTPRGKKGPEGPRGTRQGLNDYTAWFAGDKDMQGQYFGYDGPCPPWNDSIPHHYVFTLYALDIPRCPVEGVFRGPDVLKAIEGHVLGKATLTGVYSLNPEVKV</sequence>
<name>A0A5C7EK40_9PROT</name>
<dbReference type="RefSeq" id="WP_147800215.1">
    <property type="nucleotide sequence ID" value="NZ_VPFL01000014.1"/>
</dbReference>
<organism evidence="2 3">
    <name type="scientific">Pelomicrobium methylotrophicum</name>
    <dbReference type="NCBI Taxonomy" id="2602750"/>
    <lineage>
        <taxon>Bacteria</taxon>
        <taxon>Pseudomonadati</taxon>
        <taxon>Pseudomonadota</taxon>
        <taxon>Hydrogenophilia</taxon>
        <taxon>Hydrogenophilia incertae sedis</taxon>
        <taxon>Pelomicrobium</taxon>
    </lineage>
</organism>
<dbReference type="PANTHER" id="PTHR30289">
    <property type="entry name" value="UNCHARACTERIZED PROTEIN YBCL-RELATED"/>
    <property type="match status" value="1"/>
</dbReference>
<dbReference type="InterPro" id="IPR005247">
    <property type="entry name" value="YbhB_YbcL/LppC-like"/>
</dbReference>
<dbReference type="AlphaFoldDB" id="A0A5C7EK40"/>
<dbReference type="CDD" id="cd00865">
    <property type="entry name" value="PEBP_bact_arch"/>
    <property type="match status" value="1"/>
</dbReference>
<evidence type="ECO:0000256" key="1">
    <source>
        <dbReference type="SAM" id="MobiDB-lite"/>
    </source>
</evidence>
<dbReference type="InParanoid" id="A0A5C7EK40"/>
<dbReference type="OrthoDB" id="9797506at2"/>
<evidence type="ECO:0000313" key="2">
    <source>
        <dbReference type="EMBL" id="TXF11383.1"/>
    </source>
</evidence>
<dbReference type="EMBL" id="VPFL01000014">
    <property type="protein sequence ID" value="TXF11383.1"/>
    <property type="molecule type" value="Genomic_DNA"/>
</dbReference>
<dbReference type="PANTHER" id="PTHR30289:SF1">
    <property type="entry name" value="PEBP (PHOSPHATIDYLETHANOLAMINE-BINDING PROTEIN) FAMILY PROTEIN"/>
    <property type="match status" value="1"/>
</dbReference>
<reference evidence="2 3" key="1">
    <citation type="submission" date="2019-08" db="EMBL/GenBank/DDBJ databases">
        <title>Pelomicrobium methylotrophicum gen. nov., sp. nov. a moderately thermophilic, facultatively anaerobic, lithoautotrophic and methylotrophic bacterium isolated from a terrestrial mud volcano.</title>
        <authorList>
            <person name="Slobodkina G.B."/>
            <person name="Merkel A.Y."/>
            <person name="Slobodkin A.I."/>
        </authorList>
    </citation>
    <scope>NUCLEOTIDE SEQUENCE [LARGE SCALE GENOMIC DNA]</scope>
    <source>
        <strain evidence="2 3">SM250</strain>
    </source>
</reference>
<dbReference type="SUPFAM" id="SSF49777">
    <property type="entry name" value="PEBP-like"/>
    <property type="match status" value="1"/>
</dbReference>